<evidence type="ECO:0000313" key="4">
    <source>
        <dbReference type="EMBL" id="MDO1538017.1"/>
    </source>
</evidence>
<evidence type="ECO:0000313" key="5">
    <source>
        <dbReference type="Proteomes" id="UP001169027"/>
    </source>
</evidence>
<keyword evidence="2" id="KW-0472">Membrane</keyword>
<name>A0ABT8SGJ6_9BURK</name>
<dbReference type="Pfam" id="PF02470">
    <property type="entry name" value="MlaD"/>
    <property type="match status" value="1"/>
</dbReference>
<feature type="region of interest" description="Disordered" evidence="1">
    <location>
        <begin position="286"/>
        <end position="312"/>
    </location>
</feature>
<dbReference type="EMBL" id="JAUKVY010000057">
    <property type="protein sequence ID" value="MDO1538017.1"/>
    <property type="molecule type" value="Genomic_DNA"/>
</dbReference>
<gene>
    <name evidence="4" type="ORF">Q2T77_37910</name>
</gene>
<evidence type="ECO:0000256" key="2">
    <source>
        <dbReference type="SAM" id="Phobius"/>
    </source>
</evidence>
<keyword evidence="5" id="KW-1185">Reference proteome</keyword>
<dbReference type="PANTHER" id="PTHR36698:SF2">
    <property type="entry name" value="MCE_MLAD DOMAIN-CONTAINING PROTEIN"/>
    <property type="match status" value="1"/>
</dbReference>
<accession>A0ABT8SGJ6</accession>
<reference evidence="4" key="1">
    <citation type="submission" date="2023-06" db="EMBL/GenBank/DDBJ databases">
        <authorList>
            <person name="Jiang Y."/>
            <person name="Liu Q."/>
        </authorList>
    </citation>
    <scope>NUCLEOTIDE SEQUENCE</scope>
    <source>
        <strain evidence="4">CGMCC 1.12090</strain>
    </source>
</reference>
<proteinExistence type="predicted"/>
<protein>
    <submittedName>
        <fullName evidence="4">MlaD family protein</fullName>
    </submittedName>
</protein>
<feature type="domain" description="Mce/MlaD" evidence="3">
    <location>
        <begin position="47"/>
        <end position="114"/>
    </location>
</feature>
<dbReference type="PANTHER" id="PTHR36698">
    <property type="entry name" value="BLL5892 PROTEIN"/>
    <property type="match status" value="1"/>
</dbReference>
<keyword evidence="2" id="KW-0812">Transmembrane</keyword>
<keyword evidence="2" id="KW-1133">Transmembrane helix</keyword>
<comment type="caution">
    <text evidence="4">The sequence shown here is derived from an EMBL/GenBank/DDBJ whole genome shotgun (WGS) entry which is preliminary data.</text>
</comment>
<evidence type="ECO:0000259" key="3">
    <source>
        <dbReference type="Pfam" id="PF02470"/>
    </source>
</evidence>
<feature type="transmembrane region" description="Helical" evidence="2">
    <location>
        <begin position="6"/>
        <end position="29"/>
    </location>
</feature>
<dbReference type="InterPro" id="IPR003399">
    <property type="entry name" value="Mce/MlaD"/>
</dbReference>
<dbReference type="Proteomes" id="UP001169027">
    <property type="component" value="Unassembled WGS sequence"/>
</dbReference>
<organism evidence="4 5">
    <name type="scientific">Variovorax ginsengisoli</name>
    <dbReference type="NCBI Taxonomy" id="363844"/>
    <lineage>
        <taxon>Bacteria</taxon>
        <taxon>Pseudomonadati</taxon>
        <taxon>Pseudomonadota</taxon>
        <taxon>Betaproteobacteria</taxon>
        <taxon>Burkholderiales</taxon>
        <taxon>Comamonadaceae</taxon>
        <taxon>Variovorax</taxon>
    </lineage>
</organism>
<dbReference type="RefSeq" id="WP_301816426.1">
    <property type="nucleotide sequence ID" value="NZ_JAUJZH010000057.1"/>
</dbReference>
<sequence length="312" mass="32631">MDDKVNYTLVGVFVLLLGAALVAGVLWLAAGAHGGRRYSAYQSIMRESVAGLDVDAPVKYLGVDVGKVKEIAIDPSDSSQVRLRFLIEQGTPIKMDTEAVLKTQGLTGIAYVELGGGAADSPPLRPVDSADVPTIRSRPSLSTRLESLLSTVIASVDRMSTNLNATFDADNRAALKQMLADTAVLTRTLANQQAALASGIADTARTARNTARASERLAPAIERVASAADSVDRMAKSVGEAGDRVDRSVEAAAGSIQGIGSDAAPALAQLLGELNRLAISLQRLSDQTERQPNSLLVGGPQRPPGPGERARP</sequence>
<evidence type="ECO:0000256" key="1">
    <source>
        <dbReference type="SAM" id="MobiDB-lite"/>
    </source>
</evidence>